<reference evidence="10" key="1">
    <citation type="journal article" date="1999" name="Methods Enzymol.">
        <title>High-efficiency full-length cDNA cloning.</title>
        <authorList>
            <person name="Carninci P."/>
            <person name="Hayashizaki Y."/>
        </authorList>
    </citation>
    <scope>NUCLEOTIDE SEQUENCE</scope>
    <source>
        <strain evidence="10">C57BL/6J</strain>
        <tissue evidence="10">Whole body</tissue>
    </source>
</reference>
<comment type="subcellular location">
    <subcellularLocation>
        <location evidence="1">Secreted</location>
    </subcellularLocation>
</comment>
<dbReference type="InterPro" id="IPR022421">
    <property type="entry name" value="Relaxin"/>
</dbReference>
<reference evidence="10" key="8">
    <citation type="journal article" date="2005" name="Science">
        <title>Antisense Transcription in the Mammalian Transcriptome.</title>
        <authorList>
            <consortium name="RIKEN Genome Exploration Research Group and Genome Science Group (Genome Network Project Core Group) and the FANTOM Consortium"/>
        </authorList>
    </citation>
    <scope>NUCLEOTIDE SEQUENCE</scope>
    <source>
        <strain evidence="10">C57BL/6J</strain>
        <tissue evidence="10">Whole body</tissue>
    </source>
</reference>
<dbReference type="PANTHER" id="PTHR12004:SF13">
    <property type="entry name" value="PRORELAXIN H2"/>
    <property type="match status" value="1"/>
</dbReference>
<keyword evidence="6" id="KW-0372">Hormone</keyword>
<dbReference type="Pfam" id="PF00049">
    <property type="entry name" value="Insulin"/>
    <property type="match status" value="1"/>
</dbReference>
<dbReference type="CDD" id="cd04365">
    <property type="entry name" value="IlGF_relaxin_like"/>
    <property type="match status" value="1"/>
</dbReference>
<dbReference type="PRINTS" id="PR02004">
    <property type="entry name" value="RELAXIN"/>
</dbReference>
<evidence type="ECO:0000256" key="8">
    <source>
        <dbReference type="SAM" id="MobiDB-lite"/>
    </source>
</evidence>
<comment type="similarity">
    <text evidence="2">Belongs to the insulin family.</text>
</comment>
<feature type="region of interest" description="Disordered" evidence="8">
    <location>
        <begin position="97"/>
        <end position="122"/>
    </location>
</feature>
<protein>
    <recommendedName>
        <fullName evidence="9">Insulin-like domain-containing protein</fullName>
    </recommendedName>
</protein>
<evidence type="ECO:0000313" key="10">
    <source>
        <dbReference type="EMBL" id="BAC25808.1"/>
    </source>
</evidence>
<feature type="domain" description="Insulin-like" evidence="9">
    <location>
        <begin position="93"/>
        <end position="146"/>
    </location>
</feature>
<dbReference type="InterPro" id="IPR051042">
    <property type="entry name" value="Repro_Hormone_Insulin-like"/>
</dbReference>
<reference evidence="10" key="2">
    <citation type="journal article" date="2000" name="Genome Res.">
        <title>Normalization and subtraction of cap-trapper-selected cDNAs to prepare full-length cDNA libraries for rapid discovery of new genes.</title>
        <authorList>
            <person name="Carninci P."/>
            <person name="Shibata Y."/>
            <person name="Hayatsu N."/>
            <person name="Sugahara Y."/>
            <person name="Shibata K."/>
            <person name="Itoh M."/>
            <person name="Konno H."/>
            <person name="Okazaki Y."/>
            <person name="Muramatsu M."/>
            <person name="Hayashizaki Y."/>
        </authorList>
    </citation>
    <scope>NUCLEOTIDE SEQUENCE</scope>
    <source>
        <strain evidence="10">C57BL/6J</strain>
        <tissue evidence="10">Whole body</tissue>
    </source>
</reference>
<reference evidence="10" key="3">
    <citation type="journal article" date="2000" name="Genome Res.">
        <title>RIKEN integrated sequence analysis (RISA) system--384-format sequencing pipeline with 384 multicapillary sequencer.</title>
        <authorList>
            <person name="Shibata K."/>
            <person name="Itoh M."/>
            <person name="Aizawa K."/>
            <person name="Nagaoka S."/>
            <person name="Sasaki N."/>
            <person name="Carninci P."/>
            <person name="Konno H."/>
            <person name="Akiyama J."/>
            <person name="Nishi K."/>
            <person name="Kitsunai T."/>
            <person name="Tashiro H."/>
            <person name="Itoh M."/>
            <person name="Sumi N."/>
            <person name="Ishii Y."/>
            <person name="Nakamura S."/>
            <person name="Hazama M."/>
            <person name="Nishine T."/>
            <person name="Harada A."/>
            <person name="Yamamoto R."/>
            <person name="Matsumoto H."/>
            <person name="Sakaguchi S."/>
            <person name="Ikegami T."/>
            <person name="Kashiwagi K."/>
            <person name="Fujiwake S."/>
            <person name="Inoue K."/>
            <person name="Togawa Y."/>
            <person name="Izawa M."/>
            <person name="Ohara E."/>
            <person name="Watahiki M."/>
            <person name="Yoneda Y."/>
            <person name="Ishikawa T."/>
            <person name="Ozawa K."/>
            <person name="Tanaka T."/>
            <person name="Matsuura S."/>
            <person name="Kawai J."/>
            <person name="Okazaki Y."/>
            <person name="Muramatsu M."/>
            <person name="Inoue Y."/>
            <person name="Kira A."/>
            <person name="Hayashizaki Y."/>
        </authorList>
    </citation>
    <scope>NUCLEOTIDE SEQUENCE</scope>
    <source>
        <strain evidence="10">C57BL/6J</strain>
        <tissue evidence="10">Whole body</tissue>
    </source>
</reference>
<dbReference type="GO" id="GO:0005576">
    <property type="term" value="C:extracellular region"/>
    <property type="evidence" value="ECO:0007669"/>
    <property type="project" value="UniProtKB-SubCell"/>
</dbReference>
<reference evidence="10" key="4">
    <citation type="journal article" date="2001" name="Nature">
        <title>Functional annotation of a full-length mouse cDNA collection.</title>
        <authorList>
            <consortium name="The RIKEN Genome Exploration Research Group Phase II Team and the FANTOM Consortium"/>
        </authorList>
    </citation>
    <scope>NUCLEOTIDE SEQUENCE</scope>
    <source>
        <strain evidence="10">C57BL/6J</strain>
        <tissue evidence="10">Whole body</tissue>
    </source>
</reference>
<dbReference type="EMBL" id="AK028199">
    <property type="protein sequence ID" value="BAC25808.1"/>
    <property type="molecule type" value="mRNA"/>
</dbReference>
<evidence type="ECO:0000259" key="9">
    <source>
        <dbReference type="Pfam" id="PF00049"/>
    </source>
</evidence>
<name>Q8BT12_MOUSE</name>
<accession>Q8BT12</accession>
<evidence type="ECO:0000256" key="5">
    <source>
        <dbReference type="ARBA" id="ARBA00022685"/>
    </source>
</evidence>
<sequence length="146" mass="16204">MLFSIQMSVFSQMHLDMNIAYPTHFSFLNLTEVVPSFINKDAEPFDTTLKCLPNLSEELKAVLSEAQASLPELQHAPVLSDSVVSLEGFKKTLHDKLGEAEDGSPPGLKYLQSDTHSRKKRESGGLMSQQCCHVGCSRRSIAKLYC</sequence>
<evidence type="ECO:0000256" key="7">
    <source>
        <dbReference type="ARBA" id="ARBA00023157"/>
    </source>
</evidence>
<reference evidence="10" key="6">
    <citation type="journal article" date="2002" name="Nature">
        <title>Analysis of the mouse transcriptome based on functional annotation of 60,770 full-length cDNAs.</title>
        <authorList>
            <consortium name="The FANTOM Consortium and the RIKEN Genome Exploration Research Group Phase I and II Team"/>
        </authorList>
    </citation>
    <scope>NUCLEOTIDE SEQUENCE</scope>
    <source>
        <strain evidence="10">C57BL/6J</strain>
        <tissue evidence="10">Whole body</tissue>
    </source>
</reference>
<organism evidence="10">
    <name type="scientific">Mus musculus</name>
    <name type="common">Mouse</name>
    <dbReference type="NCBI Taxonomy" id="10090"/>
    <lineage>
        <taxon>Eukaryota</taxon>
        <taxon>Metazoa</taxon>
        <taxon>Chordata</taxon>
        <taxon>Craniata</taxon>
        <taxon>Vertebrata</taxon>
        <taxon>Euteleostomi</taxon>
        <taxon>Mammalia</taxon>
        <taxon>Eutheria</taxon>
        <taxon>Euarchontoglires</taxon>
        <taxon>Glires</taxon>
        <taxon>Rodentia</taxon>
        <taxon>Myomorpha</taxon>
        <taxon>Muroidea</taxon>
        <taxon>Muridae</taxon>
        <taxon>Murinae</taxon>
        <taxon>Mus</taxon>
        <taxon>Mus</taxon>
    </lineage>
</organism>
<reference evidence="10" key="5">
    <citation type="submission" date="2001-07" db="EMBL/GenBank/DDBJ databases">
        <authorList>
            <person name="Adachi J."/>
            <person name="Aizawa K."/>
            <person name="Akimura T."/>
            <person name="Arakawa T."/>
            <person name="Bono H."/>
            <person name="Carninci P."/>
            <person name="Fukuda S."/>
            <person name="Furuno M."/>
            <person name="Hanagaki T."/>
            <person name="Hara A."/>
            <person name="Hashizume W."/>
            <person name="Hayashida K."/>
            <person name="Hayatsu N."/>
            <person name="Hiramoto K."/>
            <person name="Hiraoka T."/>
            <person name="Hirozane T."/>
            <person name="Hori F."/>
            <person name="Imotani K."/>
            <person name="Ishii Y."/>
            <person name="Itoh M."/>
            <person name="Kagawa I."/>
            <person name="Kasukawa T."/>
            <person name="Katoh H."/>
            <person name="Kawai J."/>
            <person name="Kojima Y."/>
            <person name="Kondo S."/>
            <person name="Konno H."/>
            <person name="Kouda M."/>
            <person name="Koya S."/>
            <person name="Kurihara C."/>
            <person name="Matsuyama T."/>
            <person name="Miyazaki A."/>
            <person name="Murata M."/>
            <person name="Nakamura M."/>
            <person name="Nishi K."/>
            <person name="Nomura K."/>
            <person name="Numazaki R."/>
            <person name="Ohno M."/>
            <person name="Ohsato N."/>
            <person name="Okazaki Y."/>
            <person name="Saito R."/>
            <person name="Saitoh H."/>
            <person name="Sakai C."/>
            <person name="Sakai K."/>
            <person name="Sakazume N."/>
            <person name="Sano H."/>
            <person name="Sasaki D."/>
            <person name="Shibata K."/>
            <person name="Shinagawa A."/>
            <person name="Shiraki T."/>
            <person name="Sogabe Y."/>
            <person name="Tagami M."/>
            <person name="Tagawa A."/>
            <person name="Takahashi F."/>
            <person name="Takaku-Akahira S."/>
            <person name="Takeda Y."/>
            <person name="Tanaka T."/>
            <person name="Tomaru A."/>
            <person name="Toya T."/>
            <person name="Yasunishi A."/>
            <person name="Muramatsu M."/>
            <person name="Hayashizaki Y."/>
        </authorList>
    </citation>
    <scope>NUCLEOTIDE SEQUENCE</scope>
    <source>
        <strain evidence="10">C57BL/6J</strain>
        <tissue evidence="10">Whole body</tissue>
    </source>
</reference>
<keyword evidence="7" id="KW-1015">Disulfide bond</keyword>
<proteinExistence type="evidence at transcript level"/>
<comment type="subunit">
    <text evidence="3">Heterodimer of a B chain and an A chain linked by two disulfide bonds.</text>
</comment>
<evidence type="ECO:0000256" key="4">
    <source>
        <dbReference type="ARBA" id="ARBA00022525"/>
    </source>
</evidence>
<evidence type="ECO:0000256" key="6">
    <source>
        <dbReference type="ARBA" id="ARBA00022702"/>
    </source>
</evidence>
<dbReference type="PANTHER" id="PTHR12004">
    <property type="entry name" value="RELAXIN"/>
    <property type="match status" value="1"/>
</dbReference>
<keyword evidence="4" id="KW-0964">Secreted</keyword>
<dbReference type="GO" id="GO:0005179">
    <property type="term" value="F:hormone activity"/>
    <property type="evidence" value="ECO:0007669"/>
    <property type="project" value="UniProtKB-KW"/>
</dbReference>
<keyword evidence="5" id="KW-0165">Cleavage on pair of basic residues</keyword>
<evidence type="ECO:0000256" key="2">
    <source>
        <dbReference type="ARBA" id="ARBA00009034"/>
    </source>
</evidence>
<dbReference type="AlphaFoldDB" id="Q8BT12"/>
<reference evidence="10" key="7">
    <citation type="journal article" date="2005" name="Science">
        <title>The Transcriptional Landscape of the Mammalian Genome.</title>
        <authorList>
            <consortium name="The FANTOM Consortium"/>
            <consortium name="Riken Genome Exploration Research Group and Genome Science Group (Genome Network Project Core Group)"/>
        </authorList>
    </citation>
    <scope>NUCLEOTIDE SEQUENCE</scope>
    <source>
        <strain evidence="10">C57BL/6J</strain>
        <tissue evidence="10">Whole body</tissue>
    </source>
</reference>
<dbReference type="InterPro" id="IPR016179">
    <property type="entry name" value="Insulin-like"/>
</dbReference>
<evidence type="ECO:0000256" key="1">
    <source>
        <dbReference type="ARBA" id="ARBA00004613"/>
    </source>
</evidence>
<evidence type="ECO:0000256" key="3">
    <source>
        <dbReference type="ARBA" id="ARBA00011207"/>
    </source>
</evidence>